<gene>
    <name evidence="3" type="ORF">EVS81_11460</name>
</gene>
<name>A0A4P6KG19_9MICO</name>
<evidence type="ECO:0000256" key="2">
    <source>
        <dbReference type="SAM" id="Phobius"/>
    </source>
</evidence>
<dbReference type="AlphaFoldDB" id="A0A4P6KG19"/>
<feature type="region of interest" description="Disordered" evidence="1">
    <location>
        <begin position="78"/>
        <end position="115"/>
    </location>
</feature>
<sequence>MSRDDDPAEDTVVAGSVEEAEEADAFDALDATVVADAADAADAVVVAVEGDAADAADAVVVAVEGDAADEVDATVVAPFGTAPGTAPGAAPRSPERSRGATGNPAPPVPEPERAGLPPALAARMFKSPLDPRYRVPAAPTGAPEHALPRRGVSPGLPVVSATRTELRPTTSDAPLEQRVGPIPDSTPQPPAAPRDGLRSIARADRRFGAVALAGFAAAVLCSALGLWGVAVLAFG</sequence>
<keyword evidence="2" id="KW-0812">Transmembrane</keyword>
<feature type="region of interest" description="Disordered" evidence="1">
    <location>
        <begin position="136"/>
        <end position="195"/>
    </location>
</feature>
<evidence type="ECO:0000313" key="4">
    <source>
        <dbReference type="Proteomes" id="UP000289260"/>
    </source>
</evidence>
<keyword evidence="2" id="KW-0472">Membrane</keyword>
<evidence type="ECO:0000313" key="3">
    <source>
        <dbReference type="EMBL" id="QBE49376.1"/>
    </source>
</evidence>
<feature type="compositionally biased region" description="Low complexity" evidence="1">
    <location>
        <begin position="78"/>
        <end position="91"/>
    </location>
</feature>
<reference evidence="3 4" key="1">
    <citation type="submission" date="2019-02" db="EMBL/GenBank/DDBJ databases">
        <authorList>
            <person name="Sun L."/>
            <person name="Pan D."/>
            <person name="Wu X."/>
        </authorList>
    </citation>
    <scope>NUCLEOTIDE SEQUENCE [LARGE SCALE GENOMIC DNA]</scope>
    <source>
        <strain evidence="3 4">JW-1</strain>
    </source>
</reference>
<dbReference type="KEGG" id="ltr:EVS81_11460"/>
<evidence type="ECO:0000256" key="1">
    <source>
        <dbReference type="SAM" id="MobiDB-lite"/>
    </source>
</evidence>
<dbReference type="OrthoDB" id="4991527at2"/>
<dbReference type="Proteomes" id="UP000289260">
    <property type="component" value="Chromosome"/>
</dbReference>
<keyword evidence="4" id="KW-1185">Reference proteome</keyword>
<proteinExistence type="predicted"/>
<organism evidence="3 4">
    <name type="scientific">Leucobacter triazinivorans</name>
    <dbReference type="NCBI Taxonomy" id="1784719"/>
    <lineage>
        <taxon>Bacteria</taxon>
        <taxon>Bacillati</taxon>
        <taxon>Actinomycetota</taxon>
        <taxon>Actinomycetes</taxon>
        <taxon>Micrococcales</taxon>
        <taxon>Microbacteriaceae</taxon>
        <taxon>Leucobacter</taxon>
    </lineage>
</organism>
<dbReference type="RefSeq" id="WP_130110505.1">
    <property type="nucleotide sequence ID" value="NZ_CP035806.1"/>
</dbReference>
<dbReference type="EMBL" id="CP035806">
    <property type="protein sequence ID" value="QBE49376.1"/>
    <property type="molecule type" value="Genomic_DNA"/>
</dbReference>
<feature type="compositionally biased region" description="Polar residues" evidence="1">
    <location>
        <begin position="161"/>
        <end position="172"/>
    </location>
</feature>
<protein>
    <submittedName>
        <fullName evidence="3">Uncharacterized protein</fullName>
    </submittedName>
</protein>
<keyword evidence="2" id="KW-1133">Transmembrane helix</keyword>
<accession>A0A4P6KG19</accession>
<feature type="transmembrane region" description="Helical" evidence="2">
    <location>
        <begin position="207"/>
        <end position="234"/>
    </location>
</feature>